<dbReference type="AlphaFoldDB" id="A0A7Y0ADQ3"/>
<feature type="transmembrane region" description="Helical" evidence="2">
    <location>
        <begin position="87"/>
        <end position="105"/>
    </location>
</feature>
<accession>A0A7Y0ADQ3</accession>
<evidence type="ECO:0000256" key="2">
    <source>
        <dbReference type="SAM" id="Phobius"/>
    </source>
</evidence>
<dbReference type="RefSeq" id="WP_169530680.1">
    <property type="nucleotide sequence ID" value="NZ_JABBGH010000001.1"/>
</dbReference>
<evidence type="ECO:0000313" key="3">
    <source>
        <dbReference type="EMBL" id="NML65406.1"/>
    </source>
</evidence>
<feature type="region of interest" description="Disordered" evidence="1">
    <location>
        <begin position="1"/>
        <end position="26"/>
    </location>
</feature>
<feature type="transmembrane region" description="Helical" evidence="2">
    <location>
        <begin position="145"/>
        <end position="163"/>
    </location>
</feature>
<sequence>MPLFWASGAGGPSSSPPPPRQPPKPLGPLSSWPRWLGLAFFGAVLVLLGQFQELVFATLARVGQALGQPAALGSTGGLSQHSLLSSVAYHLLYAGASIGALHLLLRGRGTRRVAAGFAAALLAGTGLVAAGRLAAWPALATQGHLLLDFASSPLALLAGYALASFGRPPSRPSEPV</sequence>
<keyword evidence="2" id="KW-0472">Membrane</keyword>
<dbReference type="NCBIfam" id="NF046082">
    <property type="entry name" value="assoc_w_XrtX"/>
    <property type="match status" value="1"/>
</dbReference>
<keyword evidence="2" id="KW-0812">Transmembrane</keyword>
<dbReference type="Proteomes" id="UP000559626">
    <property type="component" value="Unassembled WGS sequence"/>
</dbReference>
<feature type="compositionally biased region" description="Pro residues" evidence="1">
    <location>
        <begin position="14"/>
        <end position="26"/>
    </location>
</feature>
<reference evidence="3 4" key="1">
    <citation type="submission" date="2020-04" db="EMBL/GenBank/DDBJ databases">
        <title>Hymenobacter polaris sp. nov., isolated from Arctic soil.</title>
        <authorList>
            <person name="Dahal R.H."/>
        </authorList>
    </citation>
    <scope>NUCLEOTIDE SEQUENCE [LARGE SCALE GENOMIC DNA]</scope>
    <source>
        <strain evidence="3 4">RP-2-7</strain>
    </source>
</reference>
<protein>
    <submittedName>
        <fullName evidence="3">Uncharacterized protein</fullName>
    </submittedName>
</protein>
<keyword evidence="2" id="KW-1133">Transmembrane helix</keyword>
<dbReference type="EMBL" id="JABBGH010000001">
    <property type="protein sequence ID" value="NML65406.1"/>
    <property type="molecule type" value="Genomic_DNA"/>
</dbReference>
<evidence type="ECO:0000313" key="4">
    <source>
        <dbReference type="Proteomes" id="UP000559626"/>
    </source>
</evidence>
<comment type="caution">
    <text evidence="3">The sequence shown here is derived from an EMBL/GenBank/DDBJ whole genome shotgun (WGS) entry which is preliminary data.</text>
</comment>
<name>A0A7Y0ADQ3_9BACT</name>
<feature type="transmembrane region" description="Helical" evidence="2">
    <location>
        <begin position="117"/>
        <end position="139"/>
    </location>
</feature>
<feature type="transmembrane region" description="Helical" evidence="2">
    <location>
        <begin position="32"/>
        <end position="51"/>
    </location>
</feature>
<evidence type="ECO:0000256" key="1">
    <source>
        <dbReference type="SAM" id="MobiDB-lite"/>
    </source>
</evidence>
<gene>
    <name evidence="3" type="ORF">HHL22_09340</name>
</gene>
<organism evidence="3 4">
    <name type="scientific">Hymenobacter polaris</name>
    <dbReference type="NCBI Taxonomy" id="2682546"/>
    <lineage>
        <taxon>Bacteria</taxon>
        <taxon>Pseudomonadati</taxon>
        <taxon>Bacteroidota</taxon>
        <taxon>Cytophagia</taxon>
        <taxon>Cytophagales</taxon>
        <taxon>Hymenobacteraceae</taxon>
        <taxon>Hymenobacter</taxon>
    </lineage>
</organism>
<keyword evidence="4" id="KW-1185">Reference proteome</keyword>
<proteinExistence type="predicted"/>